<dbReference type="EMBL" id="JBHRWK010000038">
    <property type="protein sequence ID" value="MFC3452604.1"/>
    <property type="molecule type" value="Genomic_DNA"/>
</dbReference>
<dbReference type="Proteomes" id="UP001595645">
    <property type="component" value="Unassembled WGS sequence"/>
</dbReference>
<dbReference type="Pfam" id="PF13454">
    <property type="entry name" value="NAD_binding_9"/>
    <property type="match status" value="1"/>
</dbReference>
<evidence type="ECO:0000259" key="1">
    <source>
        <dbReference type="Pfam" id="PF13454"/>
    </source>
</evidence>
<sequence>MSAVQLELCVVGAGPRGVSVLERLCANLTTASGYGSWVRIHVVDAVSDGGGRVWRTTQSELLLMNTVASQVTMFTDDSVDCAGPVVPGPSLYEWAWLLSAETTNVGTYPRSILDEARRLGPDSYPSRALYGHYVTWTLRRVVASAPPGASVELHRALAVALDDNRDGTQTLTFDDGRLLTGLHAVVLVQGHIEVADTETEAALRRYARDNRLCYIPPRNPADASLEGIHPGEPIALRGMGLNFFDYLTLLTTGRGGRFLSQAEGLKYLPSGREPVLYTGSRRGVPYHARGENQKGSCRRHEPKFLTLDVVHALRSRADAGEPLWFLRDVWPLVSNEVRMVYYTALVIREHGRIVGEAFQQKFIDVAGDENVEAGLLDAFAVTDHHRWDWNRITRPWGSKEFADRDDYRAWLLGYLREDVAEAKLGNVRGPLKAGLDVLRDLRNEIRLVVDHGGLIGDSYRDELQGWYNSLNGLVSIGPPARRIEEMVALLEAGILTSLGPGFEVVPADDGSGFLARSAISGPDVKVSTLIEARLPEPDVRRTTDPLLRHLMRTNQCVTYRIPGTNPRVPYETGGLTVTRRPYHVVEVSGRAHQRRFAFGIPTETVHWVTAAGIRPGVNSVILCDADAIARTMIAAAERLAEKQFTLTPANDC</sequence>
<dbReference type="InterPro" id="IPR052189">
    <property type="entry name" value="L-asp_N-monooxygenase_NS-form"/>
</dbReference>
<organism evidence="2 3">
    <name type="scientific">Amycolatopsis speibonae</name>
    <dbReference type="NCBI Taxonomy" id="1450224"/>
    <lineage>
        <taxon>Bacteria</taxon>
        <taxon>Bacillati</taxon>
        <taxon>Actinomycetota</taxon>
        <taxon>Actinomycetes</taxon>
        <taxon>Pseudonocardiales</taxon>
        <taxon>Pseudonocardiaceae</taxon>
        <taxon>Amycolatopsis</taxon>
    </lineage>
</organism>
<accession>A0ABV7P0J1</accession>
<reference evidence="3" key="1">
    <citation type="journal article" date="2019" name="Int. J. Syst. Evol. Microbiol.">
        <title>The Global Catalogue of Microorganisms (GCM) 10K type strain sequencing project: providing services to taxonomists for standard genome sequencing and annotation.</title>
        <authorList>
            <consortium name="The Broad Institute Genomics Platform"/>
            <consortium name="The Broad Institute Genome Sequencing Center for Infectious Disease"/>
            <person name="Wu L."/>
            <person name="Ma J."/>
        </authorList>
    </citation>
    <scope>NUCLEOTIDE SEQUENCE [LARGE SCALE GENOMIC DNA]</scope>
    <source>
        <strain evidence="3">CGMCC 4.7676</strain>
    </source>
</reference>
<comment type="caution">
    <text evidence="2">The sequence shown here is derived from an EMBL/GenBank/DDBJ whole genome shotgun (WGS) entry which is preliminary data.</text>
</comment>
<proteinExistence type="predicted"/>
<dbReference type="RefSeq" id="WP_378241377.1">
    <property type="nucleotide sequence ID" value="NZ_JBHRWK010000038.1"/>
</dbReference>
<evidence type="ECO:0000313" key="2">
    <source>
        <dbReference type="EMBL" id="MFC3452604.1"/>
    </source>
</evidence>
<keyword evidence="3" id="KW-1185">Reference proteome</keyword>
<dbReference type="InterPro" id="IPR038732">
    <property type="entry name" value="HpyO/CreE_NAD-binding"/>
</dbReference>
<protein>
    <submittedName>
        <fullName evidence="2">FAD/NAD(P)-binding protein</fullName>
    </submittedName>
</protein>
<feature type="domain" description="FAD-dependent urate hydroxylase HpyO/Asp monooxygenase CreE-like FAD/NAD(P)-binding" evidence="1">
    <location>
        <begin position="10"/>
        <end position="191"/>
    </location>
</feature>
<dbReference type="PANTHER" id="PTHR40254">
    <property type="entry name" value="BLR0577 PROTEIN"/>
    <property type="match status" value="1"/>
</dbReference>
<name>A0ABV7P0J1_9PSEU</name>
<gene>
    <name evidence="2" type="ORF">ACFOSH_24465</name>
</gene>
<evidence type="ECO:0000313" key="3">
    <source>
        <dbReference type="Proteomes" id="UP001595645"/>
    </source>
</evidence>
<dbReference type="PANTHER" id="PTHR40254:SF1">
    <property type="entry name" value="BLR0577 PROTEIN"/>
    <property type="match status" value="1"/>
</dbReference>